<dbReference type="CDD" id="cd02440">
    <property type="entry name" value="AdoMet_MTases"/>
    <property type="match status" value="1"/>
</dbReference>
<dbReference type="PANTHER" id="PTHR11061">
    <property type="entry name" value="RNA M5U METHYLTRANSFERASE"/>
    <property type="match status" value="1"/>
</dbReference>
<evidence type="ECO:0000313" key="6">
    <source>
        <dbReference type="EMBL" id="MBK6300120.1"/>
    </source>
</evidence>
<evidence type="ECO:0000313" key="7">
    <source>
        <dbReference type="Proteomes" id="UP000718281"/>
    </source>
</evidence>
<dbReference type="InterPro" id="IPR010280">
    <property type="entry name" value="U5_MeTrfase_fam"/>
</dbReference>
<feature type="active site" description="Nucleophile" evidence="4">
    <location>
        <position position="338"/>
    </location>
</feature>
<dbReference type="GO" id="GO:0070475">
    <property type="term" value="P:rRNA base methylation"/>
    <property type="evidence" value="ECO:0007669"/>
    <property type="project" value="TreeGrafter"/>
</dbReference>
<evidence type="ECO:0000256" key="5">
    <source>
        <dbReference type="PROSITE-ProRule" id="PRU10015"/>
    </source>
</evidence>
<keyword evidence="3 4" id="KW-0949">S-adenosyl-L-methionine</keyword>
<evidence type="ECO:0000256" key="3">
    <source>
        <dbReference type="ARBA" id="ARBA00022691"/>
    </source>
</evidence>
<dbReference type="InterPro" id="IPR030390">
    <property type="entry name" value="MeTrfase_TrmA_AS"/>
</dbReference>
<comment type="similarity">
    <text evidence="4">Belongs to the class I-like SAM-binding methyltransferase superfamily. RNA M5U methyltransferase family.</text>
</comment>
<dbReference type="Gene3D" id="3.40.50.150">
    <property type="entry name" value="Vaccinia Virus protein VP39"/>
    <property type="match status" value="1"/>
</dbReference>
<proteinExistence type="inferred from homology"/>
<dbReference type="EMBL" id="JADIXZ010000003">
    <property type="protein sequence ID" value="MBK6300120.1"/>
    <property type="molecule type" value="Genomic_DNA"/>
</dbReference>
<gene>
    <name evidence="6" type="primary">rlmC</name>
    <name evidence="6" type="ORF">IPF40_03400</name>
</gene>
<comment type="caution">
    <text evidence="6">The sequence shown here is derived from an EMBL/GenBank/DDBJ whole genome shotgun (WGS) entry which is preliminary data.</text>
</comment>
<dbReference type="PROSITE" id="PS51687">
    <property type="entry name" value="SAM_MT_RNA_M5U"/>
    <property type="match status" value="1"/>
</dbReference>
<feature type="binding site" evidence="4">
    <location>
        <position position="212"/>
    </location>
    <ligand>
        <name>S-adenosyl-L-methionine</name>
        <dbReference type="ChEBI" id="CHEBI:59789"/>
    </ligand>
</feature>
<dbReference type="Gene3D" id="2.40.50.1070">
    <property type="match status" value="1"/>
</dbReference>
<accession>A0A934X492</accession>
<name>A0A934X492_9MICO</name>
<feature type="active site" evidence="5">
    <location>
        <position position="338"/>
    </location>
</feature>
<dbReference type="GO" id="GO:0070041">
    <property type="term" value="F:rRNA (uridine-C5-)-methyltransferase activity"/>
    <property type="evidence" value="ECO:0007669"/>
    <property type="project" value="TreeGrafter"/>
</dbReference>
<dbReference type="InterPro" id="IPR029063">
    <property type="entry name" value="SAM-dependent_MTases_sf"/>
</dbReference>
<reference evidence="6 7" key="1">
    <citation type="submission" date="2020-10" db="EMBL/GenBank/DDBJ databases">
        <title>Connecting structure to function with the recovery of over 1000 high-quality activated sludge metagenome-assembled genomes encoding full-length rRNA genes using long-read sequencing.</title>
        <authorList>
            <person name="Singleton C.M."/>
            <person name="Petriglieri F."/>
            <person name="Kristensen J.M."/>
            <person name="Kirkegaard R.H."/>
            <person name="Michaelsen T.Y."/>
            <person name="Andersen M.H."/>
            <person name="Karst S.M."/>
            <person name="Dueholm M.S."/>
            <person name="Nielsen P.H."/>
            <person name="Albertsen M."/>
        </authorList>
    </citation>
    <scope>NUCLEOTIDE SEQUENCE [LARGE SCALE GENOMIC DNA]</scope>
    <source>
        <strain evidence="6">AalE_18-Q3-R2-46_BAT3C.188</strain>
    </source>
</reference>
<feature type="binding site" evidence="4">
    <location>
        <position position="241"/>
    </location>
    <ligand>
        <name>S-adenosyl-L-methionine</name>
        <dbReference type="ChEBI" id="CHEBI:59789"/>
    </ligand>
</feature>
<sequence>MQCDYYDAGVCRSCTLMGTAYSQQLATKDARCRDALSLIAPQLDWLEPFASAEHGFRNKAKLVVGGTASAPTLGILDGHGRGVDLRDCGLYDPALHAALPHLADFVIDAQLTPYDVPQRRGELKYLLVTASPAGALMLRIVLRSNSQLPQARSALPRLQAALPHLQVVTVNLHPQHKAVLEGDTELVLTKQSELSMPVADAELHLGPRSFFQTNTAVAAGLYLQAQAWIDAAQPASVLDLYCGVGGFALQAAAAGRHVIGVEVSTDAITAAQRSAAGLLAQRPDCGPIDFVVGDATAYAIAHPAPDLVVVNPPRRGLDESLTSWLEASAVRDVVYSSCNVTTLARDLAKMPSLIPHQARLFDMFPQTDHHEVMVRLRRSPNAHA</sequence>
<dbReference type="AlphaFoldDB" id="A0A934X492"/>
<feature type="binding site" evidence="4">
    <location>
        <position position="262"/>
    </location>
    <ligand>
        <name>S-adenosyl-L-methionine</name>
        <dbReference type="ChEBI" id="CHEBI:59789"/>
    </ligand>
</feature>
<dbReference type="NCBIfam" id="NF002909">
    <property type="entry name" value="PRK03522.2-1"/>
    <property type="match status" value="1"/>
</dbReference>
<keyword evidence="1 4" id="KW-0489">Methyltransferase</keyword>
<dbReference type="PROSITE" id="PS01230">
    <property type="entry name" value="TRMA_1"/>
    <property type="match status" value="1"/>
</dbReference>
<feature type="binding site" evidence="4">
    <location>
        <position position="311"/>
    </location>
    <ligand>
        <name>S-adenosyl-L-methionine</name>
        <dbReference type="ChEBI" id="CHEBI:59789"/>
    </ligand>
</feature>
<dbReference type="PANTHER" id="PTHR11061:SF30">
    <property type="entry name" value="TRNA (URACIL(54)-C(5))-METHYLTRANSFERASE"/>
    <property type="match status" value="1"/>
</dbReference>
<evidence type="ECO:0000256" key="4">
    <source>
        <dbReference type="PROSITE-ProRule" id="PRU01024"/>
    </source>
</evidence>
<keyword evidence="2 4" id="KW-0808">Transferase</keyword>
<protein>
    <submittedName>
        <fullName evidence="6">23S rRNA (Uracil(747)-C(5))-methyltransferase RlmC</fullName>
    </submittedName>
</protein>
<dbReference type="SUPFAM" id="SSF53335">
    <property type="entry name" value="S-adenosyl-L-methionine-dependent methyltransferases"/>
    <property type="match status" value="1"/>
</dbReference>
<evidence type="ECO:0000256" key="2">
    <source>
        <dbReference type="ARBA" id="ARBA00022679"/>
    </source>
</evidence>
<evidence type="ECO:0000256" key="1">
    <source>
        <dbReference type="ARBA" id="ARBA00022603"/>
    </source>
</evidence>
<dbReference type="Proteomes" id="UP000718281">
    <property type="component" value="Unassembled WGS sequence"/>
</dbReference>
<dbReference type="Pfam" id="PF05958">
    <property type="entry name" value="tRNA_U5-meth_tr"/>
    <property type="match status" value="2"/>
</dbReference>
<organism evidence="6 7">
    <name type="scientific">Candidatus Phosphoribacter hodrii</name>
    <dbReference type="NCBI Taxonomy" id="2953743"/>
    <lineage>
        <taxon>Bacteria</taxon>
        <taxon>Bacillati</taxon>
        <taxon>Actinomycetota</taxon>
        <taxon>Actinomycetes</taxon>
        <taxon>Micrococcales</taxon>
        <taxon>Dermatophilaceae</taxon>
        <taxon>Candidatus Phosphoribacter</taxon>
    </lineage>
</organism>